<evidence type="ECO:0000256" key="5">
    <source>
        <dbReference type="ARBA" id="ARBA00023136"/>
    </source>
</evidence>
<evidence type="ECO:0000256" key="1">
    <source>
        <dbReference type="ARBA" id="ARBA00004141"/>
    </source>
</evidence>
<feature type="transmembrane region" description="Helical" evidence="6">
    <location>
        <begin position="45"/>
        <end position="64"/>
    </location>
</feature>
<dbReference type="RefSeq" id="WP_169247300.1">
    <property type="nucleotide sequence ID" value="NZ_SPMZ01000006.1"/>
</dbReference>
<evidence type="ECO:0000256" key="4">
    <source>
        <dbReference type="ARBA" id="ARBA00022989"/>
    </source>
</evidence>
<keyword evidence="5 6" id="KW-0472">Membrane</keyword>
<keyword evidence="3 6" id="KW-0812">Transmembrane</keyword>
<organism evidence="7 8">
    <name type="scientific">Candidatus Competibacter phosphatis</name>
    <dbReference type="NCBI Taxonomy" id="221280"/>
    <lineage>
        <taxon>Bacteria</taxon>
        <taxon>Pseudomonadati</taxon>
        <taxon>Pseudomonadota</taxon>
        <taxon>Gammaproteobacteria</taxon>
        <taxon>Candidatus Competibacteraceae</taxon>
        <taxon>Candidatus Competibacter</taxon>
    </lineage>
</organism>
<dbReference type="InterPro" id="IPR006696">
    <property type="entry name" value="DUF423"/>
</dbReference>
<sequence length="127" mass="13396">MSVWAKVFLILGGCGMLLAVMMGAFGAHALKKTLAPDLMAIYETAVNYHFYHALGLLAVGLLMSHVPPTALLRGSGILMIVGLLLFSGSLYALALSGIRWLGAITPLGGTSFLLAWLLWVIAVVRAG</sequence>
<dbReference type="Proteomes" id="UP000760480">
    <property type="component" value="Unassembled WGS sequence"/>
</dbReference>
<reference evidence="7 8" key="1">
    <citation type="submission" date="2019-03" db="EMBL/GenBank/DDBJ databases">
        <title>Metabolic reconstructions from genomes of highly enriched 'Candidatus Accumulibacter' and 'Candidatus Competibacter' bioreactor populations.</title>
        <authorList>
            <person name="Annavajhala M.K."/>
            <person name="Welles L."/>
            <person name="Abbas B."/>
            <person name="Sorokin D."/>
            <person name="Park H."/>
            <person name="Van Loosdrecht M."/>
            <person name="Chandran K."/>
        </authorList>
    </citation>
    <scope>NUCLEOTIDE SEQUENCE [LARGE SCALE GENOMIC DNA]</scope>
    <source>
        <strain evidence="7 8">SBR_G</strain>
    </source>
</reference>
<name>A0ABX1TF96_9GAMM</name>
<feature type="transmembrane region" description="Helical" evidence="6">
    <location>
        <begin position="100"/>
        <end position="124"/>
    </location>
</feature>
<proteinExistence type="inferred from homology"/>
<comment type="subcellular location">
    <subcellularLocation>
        <location evidence="1">Membrane</location>
        <topology evidence="1">Multi-pass membrane protein</topology>
    </subcellularLocation>
</comment>
<evidence type="ECO:0000256" key="6">
    <source>
        <dbReference type="SAM" id="Phobius"/>
    </source>
</evidence>
<keyword evidence="8" id="KW-1185">Reference proteome</keyword>
<evidence type="ECO:0000313" key="7">
    <source>
        <dbReference type="EMBL" id="NMQ18041.1"/>
    </source>
</evidence>
<dbReference type="Pfam" id="PF04241">
    <property type="entry name" value="DUF423"/>
    <property type="match status" value="1"/>
</dbReference>
<evidence type="ECO:0000313" key="8">
    <source>
        <dbReference type="Proteomes" id="UP000760480"/>
    </source>
</evidence>
<evidence type="ECO:0000256" key="2">
    <source>
        <dbReference type="ARBA" id="ARBA00009694"/>
    </source>
</evidence>
<dbReference type="EMBL" id="SPMZ01000006">
    <property type="protein sequence ID" value="NMQ18041.1"/>
    <property type="molecule type" value="Genomic_DNA"/>
</dbReference>
<dbReference type="PANTHER" id="PTHR43461">
    <property type="entry name" value="TRANSMEMBRANE PROTEIN 256"/>
    <property type="match status" value="1"/>
</dbReference>
<protein>
    <submittedName>
        <fullName evidence="7">DUF423 domain-containing protein</fullName>
    </submittedName>
</protein>
<comment type="similarity">
    <text evidence="2">Belongs to the UPF0382 family.</text>
</comment>
<dbReference type="PANTHER" id="PTHR43461:SF1">
    <property type="entry name" value="TRANSMEMBRANE PROTEIN 256"/>
    <property type="match status" value="1"/>
</dbReference>
<gene>
    <name evidence="7" type="ORF">E4P82_01815</name>
</gene>
<evidence type="ECO:0000256" key="3">
    <source>
        <dbReference type="ARBA" id="ARBA00022692"/>
    </source>
</evidence>
<comment type="caution">
    <text evidence="7">The sequence shown here is derived from an EMBL/GenBank/DDBJ whole genome shotgun (WGS) entry which is preliminary data.</text>
</comment>
<accession>A0ABX1TF96</accession>
<keyword evidence="4 6" id="KW-1133">Transmembrane helix</keyword>
<feature type="transmembrane region" description="Helical" evidence="6">
    <location>
        <begin position="76"/>
        <end position="94"/>
    </location>
</feature>